<organism evidence="4 5">
    <name type="scientific">Methylotenera mobilis</name>
    <dbReference type="NCBI Taxonomy" id="359408"/>
    <lineage>
        <taxon>Bacteria</taxon>
        <taxon>Pseudomonadati</taxon>
        <taxon>Pseudomonadota</taxon>
        <taxon>Betaproteobacteria</taxon>
        <taxon>Nitrosomonadales</taxon>
        <taxon>Methylophilaceae</taxon>
        <taxon>Methylotenera</taxon>
    </lineage>
</organism>
<dbReference type="STRING" id="1132855.GCA_000384255_01106"/>
<reference evidence="4 5" key="1">
    <citation type="journal article" date="2018" name="Nat. Biotechnol.">
        <title>A standardized bacterial taxonomy based on genome phylogeny substantially revises the tree of life.</title>
        <authorList>
            <person name="Parks D.H."/>
            <person name="Chuvochina M."/>
            <person name="Waite D.W."/>
            <person name="Rinke C."/>
            <person name="Skarshewski A."/>
            <person name="Chaumeil P.A."/>
            <person name="Hugenholtz P."/>
        </authorList>
    </citation>
    <scope>NUCLEOTIDE SEQUENCE [LARGE SCALE GENOMIC DNA]</scope>
    <source>
        <strain evidence="4">UBA9958</strain>
    </source>
</reference>
<dbReference type="InterPro" id="IPR052155">
    <property type="entry name" value="Biofilm_reg_signaling"/>
</dbReference>
<dbReference type="Gene3D" id="3.30.70.270">
    <property type="match status" value="1"/>
</dbReference>
<dbReference type="NCBIfam" id="TIGR00254">
    <property type="entry name" value="GGDEF"/>
    <property type="match status" value="1"/>
</dbReference>
<dbReference type="PANTHER" id="PTHR44757:SF2">
    <property type="entry name" value="BIOFILM ARCHITECTURE MAINTENANCE PROTEIN MBAA"/>
    <property type="match status" value="1"/>
</dbReference>
<feature type="domain" description="GGDEF" evidence="3">
    <location>
        <begin position="310"/>
        <end position="443"/>
    </location>
</feature>
<dbReference type="Pfam" id="PF08448">
    <property type="entry name" value="PAS_4"/>
    <property type="match status" value="1"/>
</dbReference>
<dbReference type="FunFam" id="3.30.70.270:FF:000001">
    <property type="entry name" value="Diguanylate cyclase domain protein"/>
    <property type="match status" value="1"/>
</dbReference>
<evidence type="ECO:0000259" key="2">
    <source>
        <dbReference type="PROSITE" id="PS50113"/>
    </source>
</evidence>
<dbReference type="PROSITE" id="PS50887">
    <property type="entry name" value="GGDEF"/>
    <property type="match status" value="1"/>
</dbReference>
<evidence type="ECO:0000313" key="5">
    <source>
        <dbReference type="Proteomes" id="UP000264313"/>
    </source>
</evidence>
<dbReference type="InterPro" id="IPR035965">
    <property type="entry name" value="PAS-like_dom_sf"/>
</dbReference>
<dbReference type="CDD" id="cd01949">
    <property type="entry name" value="GGDEF"/>
    <property type="match status" value="1"/>
</dbReference>
<feature type="domain" description="PAS" evidence="1">
    <location>
        <begin position="154"/>
        <end position="202"/>
    </location>
</feature>
<dbReference type="InterPro" id="IPR000014">
    <property type="entry name" value="PAS"/>
</dbReference>
<dbReference type="NCBIfam" id="TIGR00229">
    <property type="entry name" value="sensory_box"/>
    <property type="match status" value="1"/>
</dbReference>
<protein>
    <recommendedName>
        <fullName evidence="6">Diguanylate cyclase with PAS/PAC sensor</fullName>
    </recommendedName>
</protein>
<dbReference type="AlphaFoldDB" id="A0A351R8L1"/>
<comment type="caution">
    <text evidence="4">The sequence shown here is derived from an EMBL/GenBank/DDBJ whole genome shotgun (WGS) entry which is preliminary data.</text>
</comment>
<dbReference type="SMART" id="SM00267">
    <property type="entry name" value="GGDEF"/>
    <property type="match status" value="1"/>
</dbReference>
<evidence type="ECO:0000259" key="1">
    <source>
        <dbReference type="PROSITE" id="PS50112"/>
    </source>
</evidence>
<dbReference type="SUPFAM" id="SSF55073">
    <property type="entry name" value="Nucleotide cyclase"/>
    <property type="match status" value="1"/>
</dbReference>
<dbReference type="CDD" id="cd00130">
    <property type="entry name" value="PAS"/>
    <property type="match status" value="1"/>
</dbReference>
<dbReference type="InterPro" id="IPR000160">
    <property type="entry name" value="GGDEF_dom"/>
</dbReference>
<dbReference type="InterPro" id="IPR043128">
    <property type="entry name" value="Rev_trsase/Diguanyl_cyclase"/>
</dbReference>
<accession>A0A351R8L1</accession>
<evidence type="ECO:0000313" key="4">
    <source>
        <dbReference type="EMBL" id="HBA08382.1"/>
    </source>
</evidence>
<dbReference type="PROSITE" id="PS50112">
    <property type="entry name" value="PAS"/>
    <property type="match status" value="1"/>
</dbReference>
<dbReference type="PANTHER" id="PTHR44757">
    <property type="entry name" value="DIGUANYLATE CYCLASE DGCP"/>
    <property type="match status" value="1"/>
</dbReference>
<sequence>MNLADFIIDNMESILQDWQEYANSLPPGKRMNKTELRDHAKVMLQSIVKDLMAPQSVMQEVNKSKGQVEYLGKYSKVLDETAGQHAIGRFDSGFSIQNLVSEFRALRASVLRLWEKSPQDAQLSDLNEISRFNEAIDQALAESVDVYANQKERNIRLFETILLSSPDHNYILDLEGKFLYANKALADQCGNEAQQMLGKKIIEFGLVEVAEMEQAIDKVIQEKAAVRGEVRYRSQVGKTNFYEYILTPILDPEGTVEAIAGTERDVTERKSWEDAVWHRANYDHLTELPNRSLFRDRLEQQIKNAERTGKLVALFFIDLDKFKEANDSLGHEAGDNLLQQAATRISSCVRQNDTVARIGGDEFTVILTEFDQISHVKRIANKMIKELAKPFQVYGNKVSISGSIGISLIPQDAVNPEDLISNADQAMYAAKNEGRNQFRFFSLVAEKE</sequence>
<feature type="domain" description="PAC" evidence="2">
    <location>
        <begin position="226"/>
        <end position="278"/>
    </location>
</feature>
<dbReference type="InterPro" id="IPR029787">
    <property type="entry name" value="Nucleotide_cyclase"/>
</dbReference>
<dbReference type="Proteomes" id="UP000264313">
    <property type="component" value="Unassembled WGS sequence"/>
</dbReference>
<gene>
    <name evidence="4" type="ORF">DCW48_01515</name>
</gene>
<proteinExistence type="predicted"/>
<dbReference type="SMART" id="SM00091">
    <property type="entry name" value="PAS"/>
    <property type="match status" value="1"/>
</dbReference>
<evidence type="ECO:0008006" key="6">
    <source>
        <dbReference type="Google" id="ProtNLM"/>
    </source>
</evidence>
<dbReference type="PROSITE" id="PS50113">
    <property type="entry name" value="PAC"/>
    <property type="match status" value="1"/>
</dbReference>
<dbReference type="Gene3D" id="3.30.450.20">
    <property type="entry name" value="PAS domain"/>
    <property type="match status" value="1"/>
</dbReference>
<dbReference type="InterPro" id="IPR000700">
    <property type="entry name" value="PAS-assoc_C"/>
</dbReference>
<dbReference type="EMBL" id="DNAA01000038">
    <property type="protein sequence ID" value="HBA08382.1"/>
    <property type="molecule type" value="Genomic_DNA"/>
</dbReference>
<dbReference type="GO" id="GO:0003824">
    <property type="term" value="F:catalytic activity"/>
    <property type="evidence" value="ECO:0007669"/>
    <property type="project" value="UniProtKB-ARBA"/>
</dbReference>
<dbReference type="SUPFAM" id="SSF55785">
    <property type="entry name" value="PYP-like sensor domain (PAS domain)"/>
    <property type="match status" value="1"/>
</dbReference>
<dbReference type="InterPro" id="IPR013656">
    <property type="entry name" value="PAS_4"/>
</dbReference>
<evidence type="ECO:0000259" key="3">
    <source>
        <dbReference type="PROSITE" id="PS50887"/>
    </source>
</evidence>
<dbReference type="Pfam" id="PF00990">
    <property type="entry name" value="GGDEF"/>
    <property type="match status" value="1"/>
</dbReference>
<name>A0A351R8L1_9PROT</name>